<reference evidence="2 3" key="1">
    <citation type="submission" date="2021-05" db="EMBL/GenBank/DDBJ databases">
        <title>Roseococcus sp. XZZS9, whole genome shotgun sequencing project.</title>
        <authorList>
            <person name="Zhao G."/>
            <person name="Shen L."/>
        </authorList>
    </citation>
    <scope>NUCLEOTIDE SEQUENCE [LARGE SCALE GENOMIC DNA]</scope>
    <source>
        <strain evidence="2 3">XZZS9</strain>
    </source>
</reference>
<dbReference type="PANTHER" id="PTHR11012:SF30">
    <property type="entry name" value="PROTEIN KINASE-LIKE DOMAIN-CONTAINING"/>
    <property type="match status" value="1"/>
</dbReference>
<proteinExistence type="predicted"/>
<dbReference type="EMBL" id="JAHCDA010000005">
    <property type="protein sequence ID" value="MBS7813585.1"/>
    <property type="molecule type" value="Genomic_DNA"/>
</dbReference>
<accession>A0ABS5QIS4</accession>
<dbReference type="Pfam" id="PF02958">
    <property type="entry name" value="EcKL"/>
    <property type="match status" value="1"/>
</dbReference>
<keyword evidence="3" id="KW-1185">Reference proteome</keyword>
<dbReference type="InterPro" id="IPR004119">
    <property type="entry name" value="EcKL"/>
</dbReference>
<sequence>MTTEALPPGIDAAFLTEALHRSGLPGGGRVREVAVRKSFPTLLSHIFRLRLDHDGAAAGFPETLILKAGLAGRPGGPWKFGSHEVAFYQKVAPATPPGLLPRCYDAASEAETGTWHLLLEDLTDSHRTATPWPLPPDLADGQAIMRARARFHAAWWDHPRLGVDIGSWPDAAGMEGWLQEMREKYARFAEQAGDGLSAGRRELYARLFEAAPRLGARYRSHRHMTIIHGDAHIWNCFLPKTAGQGEARLFDWDGWSLDVATVDLAYMMAIHWYPEMRRRFEGPLLDTYHTELLACGVRGYDRAALQEDYRLSVLWQITTPVWQHALGIPPLIWWNNLERVHMAAEDLDCRALLG</sequence>
<feature type="domain" description="CHK kinase-like" evidence="1">
    <location>
        <begin position="117"/>
        <end position="298"/>
    </location>
</feature>
<organism evidence="2 3">
    <name type="scientific">Roseococcus pinisoli</name>
    <dbReference type="NCBI Taxonomy" id="2835040"/>
    <lineage>
        <taxon>Bacteria</taxon>
        <taxon>Pseudomonadati</taxon>
        <taxon>Pseudomonadota</taxon>
        <taxon>Alphaproteobacteria</taxon>
        <taxon>Acetobacterales</taxon>
        <taxon>Roseomonadaceae</taxon>
        <taxon>Roseococcus</taxon>
    </lineage>
</organism>
<dbReference type="SUPFAM" id="SSF56112">
    <property type="entry name" value="Protein kinase-like (PK-like)"/>
    <property type="match status" value="1"/>
</dbReference>
<name>A0ABS5QIS4_9PROT</name>
<dbReference type="RefSeq" id="WP_213672279.1">
    <property type="nucleotide sequence ID" value="NZ_JAHCDA010000005.1"/>
</dbReference>
<evidence type="ECO:0000313" key="3">
    <source>
        <dbReference type="Proteomes" id="UP000766336"/>
    </source>
</evidence>
<evidence type="ECO:0000313" key="2">
    <source>
        <dbReference type="EMBL" id="MBS7813585.1"/>
    </source>
</evidence>
<gene>
    <name evidence="2" type="ORF">KHU32_21775</name>
</gene>
<dbReference type="InterPro" id="IPR015897">
    <property type="entry name" value="CHK_kinase-like"/>
</dbReference>
<dbReference type="PANTHER" id="PTHR11012">
    <property type="entry name" value="PROTEIN KINASE-LIKE DOMAIN-CONTAINING"/>
    <property type="match status" value="1"/>
</dbReference>
<comment type="caution">
    <text evidence="2">The sequence shown here is derived from an EMBL/GenBank/DDBJ whole genome shotgun (WGS) entry which is preliminary data.</text>
</comment>
<dbReference type="Proteomes" id="UP000766336">
    <property type="component" value="Unassembled WGS sequence"/>
</dbReference>
<dbReference type="SMART" id="SM00587">
    <property type="entry name" value="CHK"/>
    <property type="match status" value="1"/>
</dbReference>
<protein>
    <submittedName>
        <fullName evidence="2">Phosphotransferase</fullName>
    </submittedName>
</protein>
<dbReference type="InterPro" id="IPR011009">
    <property type="entry name" value="Kinase-like_dom_sf"/>
</dbReference>
<dbReference type="Gene3D" id="3.90.1200.10">
    <property type="match status" value="1"/>
</dbReference>
<evidence type="ECO:0000259" key="1">
    <source>
        <dbReference type="SMART" id="SM00587"/>
    </source>
</evidence>